<dbReference type="PANTHER" id="PTHR47072">
    <property type="match status" value="1"/>
</dbReference>
<protein>
    <recommendedName>
        <fullName evidence="2">Myb/SANT-like domain-containing protein</fullName>
    </recommendedName>
</protein>
<dbReference type="STRING" id="2316362.A0A4Q2CZ38"/>
<keyword evidence="4" id="KW-1185">Reference proteome</keyword>
<gene>
    <name evidence="3" type="ORF">EST38_g14439</name>
</gene>
<dbReference type="Pfam" id="PF12776">
    <property type="entry name" value="Myb_DNA-bind_3"/>
    <property type="match status" value="1"/>
</dbReference>
<sequence length="311" mass="33328">MSESASTAGGRACAVWDDESDRTLVLTLQTCKASGKGRSNSSFQSAQWAQLKSEYKTVKALREMSGFGWDYETQVVTASDEVWEKLLERDTKKKKWKSTPFPLYDDIGHIVDGTVATGANAFRPGGGNAPPSPAPEVDSHSSDSDDPNSGGYIDAAGIEDGAGSQDSGPAMQPALAASQQDVPNTPAPPAHQLARKCSAIDVKDSAAGYSASSKRKKVSPNAQGMIEITSAVRNLSDGFSQANDNASPARRTRAIKQILDDGYLSDEDELKVFDIIHHDSSFADTLLANDSFTKREHFVQYELKQASSSDT</sequence>
<evidence type="ECO:0000256" key="1">
    <source>
        <dbReference type="SAM" id="MobiDB-lite"/>
    </source>
</evidence>
<dbReference type="AlphaFoldDB" id="A0A4Q2CZ38"/>
<feature type="domain" description="Myb/SANT-like" evidence="2">
    <location>
        <begin position="47"/>
        <end position="85"/>
    </location>
</feature>
<name>A0A4Q2CZ38_9AGAR</name>
<feature type="region of interest" description="Disordered" evidence="1">
    <location>
        <begin position="117"/>
        <end position="193"/>
    </location>
</feature>
<evidence type="ECO:0000313" key="3">
    <source>
        <dbReference type="EMBL" id="RXW11416.1"/>
    </source>
</evidence>
<dbReference type="EMBL" id="SDEE01001934">
    <property type="protein sequence ID" value="RXW11416.1"/>
    <property type="molecule type" value="Genomic_DNA"/>
</dbReference>
<dbReference type="InterPro" id="IPR024752">
    <property type="entry name" value="Myb/SANT-like_dom"/>
</dbReference>
<accession>A0A4Q2CZ38</accession>
<reference evidence="3 4" key="1">
    <citation type="submission" date="2019-01" db="EMBL/GenBank/DDBJ databases">
        <title>Draft genome sequence of Psathyrella aberdarensis IHI B618.</title>
        <authorList>
            <person name="Buettner E."/>
            <person name="Kellner H."/>
        </authorList>
    </citation>
    <scope>NUCLEOTIDE SEQUENCE [LARGE SCALE GENOMIC DNA]</scope>
    <source>
        <strain evidence="3 4">IHI B618</strain>
    </source>
</reference>
<dbReference type="PANTHER" id="PTHR47072:SF4">
    <property type="entry name" value="MYB_SANT-LIKE DOMAIN-CONTAINING PROTEIN"/>
    <property type="match status" value="1"/>
</dbReference>
<comment type="caution">
    <text evidence="3">The sequence shown here is derived from an EMBL/GenBank/DDBJ whole genome shotgun (WGS) entry which is preliminary data.</text>
</comment>
<evidence type="ECO:0000259" key="2">
    <source>
        <dbReference type="Pfam" id="PF12776"/>
    </source>
</evidence>
<dbReference type="Proteomes" id="UP000290288">
    <property type="component" value="Unassembled WGS sequence"/>
</dbReference>
<evidence type="ECO:0000313" key="4">
    <source>
        <dbReference type="Proteomes" id="UP000290288"/>
    </source>
</evidence>
<dbReference type="OrthoDB" id="76215at2759"/>
<proteinExistence type="predicted"/>
<organism evidence="3 4">
    <name type="scientific">Candolleomyces aberdarensis</name>
    <dbReference type="NCBI Taxonomy" id="2316362"/>
    <lineage>
        <taxon>Eukaryota</taxon>
        <taxon>Fungi</taxon>
        <taxon>Dikarya</taxon>
        <taxon>Basidiomycota</taxon>
        <taxon>Agaricomycotina</taxon>
        <taxon>Agaricomycetes</taxon>
        <taxon>Agaricomycetidae</taxon>
        <taxon>Agaricales</taxon>
        <taxon>Agaricineae</taxon>
        <taxon>Psathyrellaceae</taxon>
        <taxon>Candolleomyces</taxon>
    </lineage>
</organism>